<evidence type="ECO:0000256" key="4">
    <source>
        <dbReference type="ARBA" id="ARBA00023098"/>
    </source>
</evidence>
<dbReference type="GO" id="GO:0006633">
    <property type="term" value="P:fatty acid biosynthetic process"/>
    <property type="evidence" value="ECO:0007669"/>
    <property type="project" value="TreeGrafter"/>
</dbReference>
<dbReference type="CDD" id="cd05931">
    <property type="entry name" value="FAAL"/>
    <property type="match status" value="1"/>
</dbReference>
<feature type="domain" description="AMP-binding enzyme C-terminal" evidence="6">
    <location>
        <begin position="426"/>
        <end position="531"/>
    </location>
</feature>
<evidence type="ECO:0000256" key="2">
    <source>
        <dbReference type="ARBA" id="ARBA00022598"/>
    </source>
</evidence>
<evidence type="ECO:0000259" key="5">
    <source>
        <dbReference type="Pfam" id="PF00501"/>
    </source>
</evidence>
<evidence type="ECO:0000259" key="6">
    <source>
        <dbReference type="Pfam" id="PF23024"/>
    </source>
</evidence>
<dbReference type="InterPro" id="IPR000873">
    <property type="entry name" value="AMP-dep_synth/lig_dom"/>
</dbReference>
<dbReference type="Gene3D" id="3.40.50.12780">
    <property type="entry name" value="N-terminal domain of ligase-like"/>
    <property type="match status" value="1"/>
</dbReference>
<name>A0A918FAJ8_9DEIO</name>
<reference evidence="7" key="1">
    <citation type="journal article" date="2014" name="Int. J. Syst. Evol. Microbiol.">
        <title>Complete genome sequence of Corynebacterium casei LMG S-19264T (=DSM 44701T), isolated from a smear-ripened cheese.</title>
        <authorList>
            <consortium name="US DOE Joint Genome Institute (JGI-PGF)"/>
            <person name="Walter F."/>
            <person name="Albersmeier A."/>
            <person name="Kalinowski J."/>
            <person name="Ruckert C."/>
        </authorList>
    </citation>
    <scope>NUCLEOTIDE SEQUENCE</scope>
    <source>
        <strain evidence="7">JCM 31311</strain>
    </source>
</reference>
<dbReference type="FunFam" id="3.40.50.12780:FF:000013">
    <property type="entry name" value="Long-chain-fatty-acid--AMP ligase FadD32"/>
    <property type="match status" value="1"/>
</dbReference>
<dbReference type="GO" id="GO:0070566">
    <property type="term" value="F:adenylyltransferase activity"/>
    <property type="evidence" value="ECO:0007669"/>
    <property type="project" value="TreeGrafter"/>
</dbReference>
<protein>
    <submittedName>
        <fullName evidence="7">Acyl-CoA synthetase</fullName>
    </submittedName>
</protein>
<keyword evidence="2" id="KW-0436">Ligase</keyword>
<gene>
    <name evidence="7" type="ORF">GCM10008957_31650</name>
</gene>
<dbReference type="PANTHER" id="PTHR22754">
    <property type="entry name" value="DISCO-INTERACTING PROTEIN 2 DIP2 -RELATED"/>
    <property type="match status" value="1"/>
</dbReference>
<dbReference type="AlphaFoldDB" id="A0A918FAJ8"/>
<sequence length="542" mass="59152">MIYLADGERQEVHLSHYSMQQQAKTLAAHLQQRFQPGDRAVLLFGEGIDIIPAFFGVLYAGMVAVPLIPPRPGQPIDDLVSLMTDAQPSVLLTTTGLSGFLQPLLARDATPPIINIETLDSLENFPWQRPAITSGSLASLLYTSGSTSTPRGVMMTHGHLLHRLAGYAALMERIGSAGMTLNWLPIQHLMGLVASVLQPMYAGIQTVVLPTSKVIEQPLRWLQAMSRFRANSSASPNFALQMCLDRIQPEDRQGLDLSAWQHAFLSSEAIRSETLDQFAQAYAAVGFQRQAYCTVYGLSEGSGTFDLHSQTVRPVMLNVAADALEHGHIVIVPPGQGRVLVGSGQPMSGQEIIIVNPETRQVVQGTQVGEIWIRGPQVADGYWRQPEATAQTFQARLDSGAGPYLRSGDSGFFQDQDLYITGRLKEMLIIHGKNFYAVDLELAAENAHPALLPASSAAFSISVEGEEQLVLIHEIRPENAAIDIAEVASLVRRRIGEHFFLPVHSVVLVEAGSVPRTETGKIRRAYARTLFLAELEAASLRA</sequence>
<comment type="caution">
    <text evidence="7">The sequence shown here is derived from an EMBL/GenBank/DDBJ whole genome shotgun (WGS) entry which is preliminary data.</text>
</comment>
<evidence type="ECO:0000313" key="7">
    <source>
        <dbReference type="EMBL" id="GGR16679.1"/>
    </source>
</evidence>
<dbReference type="EMBL" id="BMQL01000019">
    <property type="protein sequence ID" value="GGR16679.1"/>
    <property type="molecule type" value="Genomic_DNA"/>
</dbReference>
<dbReference type="SUPFAM" id="SSF56801">
    <property type="entry name" value="Acetyl-CoA synthetase-like"/>
    <property type="match status" value="1"/>
</dbReference>
<organism evidence="7 8">
    <name type="scientific">Deinococcus ruber</name>
    <dbReference type="NCBI Taxonomy" id="1848197"/>
    <lineage>
        <taxon>Bacteria</taxon>
        <taxon>Thermotogati</taxon>
        <taxon>Deinococcota</taxon>
        <taxon>Deinococci</taxon>
        <taxon>Deinococcales</taxon>
        <taxon>Deinococcaceae</taxon>
        <taxon>Deinococcus</taxon>
    </lineage>
</organism>
<dbReference type="InterPro" id="IPR040097">
    <property type="entry name" value="FAAL/FAAC"/>
</dbReference>
<keyword evidence="8" id="KW-1185">Reference proteome</keyword>
<dbReference type="GO" id="GO:0016874">
    <property type="term" value="F:ligase activity"/>
    <property type="evidence" value="ECO:0007669"/>
    <property type="project" value="UniProtKB-KW"/>
</dbReference>
<dbReference type="PANTHER" id="PTHR22754:SF32">
    <property type="entry name" value="DISCO-INTERACTING PROTEIN 2"/>
    <property type="match status" value="1"/>
</dbReference>
<evidence type="ECO:0000256" key="1">
    <source>
        <dbReference type="ARBA" id="ARBA00006432"/>
    </source>
</evidence>
<dbReference type="InterPro" id="IPR045851">
    <property type="entry name" value="AMP-bd_C_sf"/>
</dbReference>
<dbReference type="InterPro" id="IPR042099">
    <property type="entry name" value="ANL_N_sf"/>
</dbReference>
<proteinExistence type="inferred from homology"/>
<dbReference type="InterPro" id="IPR020845">
    <property type="entry name" value="AMP-binding_CS"/>
</dbReference>
<accession>A0A918FAJ8</accession>
<dbReference type="PROSITE" id="PS00455">
    <property type="entry name" value="AMP_BINDING"/>
    <property type="match status" value="1"/>
</dbReference>
<dbReference type="GO" id="GO:0071766">
    <property type="term" value="P:Actinobacterium-type cell wall biogenesis"/>
    <property type="evidence" value="ECO:0007669"/>
    <property type="project" value="UniProtKB-ARBA"/>
</dbReference>
<evidence type="ECO:0000256" key="3">
    <source>
        <dbReference type="ARBA" id="ARBA00022832"/>
    </source>
</evidence>
<dbReference type="Pfam" id="PF00501">
    <property type="entry name" value="AMP-binding"/>
    <property type="match status" value="1"/>
</dbReference>
<feature type="domain" description="AMP-dependent synthetase/ligase" evidence="5">
    <location>
        <begin position="11"/>
        <end position="383"/>
    </location>
</feature>
<keyword evidence="4" id="KW-0443">Lipid metabolism</keyword>
<dbReference type="GO" id="GO:0005886">
    <property type="term" value="C:plasma membrane"/>
    <property type="evidence" value="ECO:0007669"/>
    <property type="project" value="TreeGrafter"/>
</dbReference>
<reference evidence="7" key="2">
    <citation type="submission" date="2020-09" db="EMBL/GenBank/DDBJ databases">
        <authorList>
            <person name="Sun Q."/>
            <person name="Ohkuma M."/>
        </authorList>
    </citation>
    <scope>NUCLEOTIDE SEQUENCE</scope>
    <source>
        <strain evidence="7">JCM 31311</strain>
    </source>
</reference>
<dbReference type="Gene3D" id="3.30.300.30">
    <property type="match status" value="1"/>
</dbReference>
<comment type="similarity">
    <text evidence="1">Belongs to the ATP-dependent AMP-binding enzyme family.</text>
</comment>
<dbReference type="Pfam" id="PF23024">
    <property type="entry name" value="AMP-dom_DIP2-like"/>
    <property type="match status" value="1"/>
</dbReference>
<keyword evidence="3" id="KW-0276">Fatty acid metabolism</keyword>
<dbReference type="Proteomes" id="UP000603865">
    <property type="component" value="Unassembled WGS sequence"/>
</dbReference>
<evidence type="ECO:0000313" key="8">
    <source>
        <dbReference type="Proteomes" id="UP000603865"/>
    </source>
</evidence>
<dbReference type="InterPro" id="IPR025110">
    <property type="entry name" value="AMP-bd_C"/>
</dbReference>